<dbReference type="PROSITE" id="PS51257">
    <property type="entry name" value="PROKAR_LIPOPROTEIN"/>
    <property type="match status" value="1"/>
</dbReference>
<keyword evidence="2" id="KW-0732">Signal</keyword>
<dbReference type="EMBL" id="BPFZ01000003">
    <property type="protein sequence ID" value="GIU66502.1"/>
    <property type="molecule type" value="Genomic_DNA"/>
</dbReference>
<feature type="chain" id="PRO_5045513540" description="Lipoprotein" evidence="2">
    <location>
        <begin position="21"/>
        <end position="284"/>
    </location>
</feature>
<feature type="compositionally biased region" description="Low complexity" evidence="1">
    <location>
        <begin position="38"/>
        <end position="48"/>
    </location>
</feature>
<evidence type="ECO:0008006" key="5">
    <source>
        <dbReference type="Google" id="ProtNLM"/>
    </source>
</evidence>
<keyword evidence="4" id="KW-1185">Reference proteome</keyword>
<reference evidence="3" key="2">
    <citation type="journal article" date="2023" name="ISME Commun">
        <title>Characterization of a bloom-associated alphaproteobacterial lineage, 'Candidatus Phycosocius': insights into freshwater algal-bacterial interactions.</title>
        <authorList>
            <person name="Tanabe Y."/>
            <person name="Yamaguchi H."/>
            <person name="Yoshida M."/>
            <person name="Kai A."/>
            <person name="Okazaki Y."/>
        </authorList>
    </citation>
    <scope>NUCLEOTIDE SEQUENCE</scope>
    <source>
        <strain evidence="3">BOTRYCO-1</strain>
    </source>
</reference>
<accession>A0ABQ4PU11</accession>
<feature type="region of interest" description="Disordered" evidence="1">
    <location>
        <begin position="27"/>
        <end position="76"/>
    </location>
</feature>
<comment type="caution">
    <text evidence="3">The sequence shown here is derived from an EMBL/GenBank/DDBJ whole genome shotgun (WGS) entry which is preliminary data.</text>
</comment>
<organism evidence="3 4">
    <name type="scientific">Candidatus Phycosocius spiralis</name>
    <dbReference type="NCBI Taxonomy" id="2815099"/>
    <lineage>
        <taxon>Bacteria</taxon>
        <taxon>Pseudomonadati</taxon>
        <taxon>Pseudomonadota</taxon>
        <taxon>Alphaproteobacteria</taxon>
        <taxon>Caulobacterales</taxon>
        <taxon>Caulobacterales incertae sedis</taxon>
        <taxon>Candidatus Phycosocius</taxon>
    </lineage>
</organism>
<evidence type="ECO:0000313" key="4">
    <source>
        <dbReference type="Proteomes" id="UP001161064"/>
    </source>
</evidence>
<name>A0ABQ4PU11_9PROT</name>
<feature type="signal peptide" evidence="2">
    <location>
        <begin position="1"/>
        <end position="20"/>
    </location>
</feature>
<gene>
    <name evidence="3" type="ORF">PsB1_0656</name>
</gene>
<proteinExistence type="predicted"/>
<evidence type="ECO:0000256" key="2">
    <source>
        <dbReference type="SAM" id="SignalP"/>
    </source>
</evidence>
<protein>
    <recommendedName>
        <fullName evidence="5">Lipoprotein</fullName>
    </recommendedName>
</protein>
<sequence>MIVFKPRLWMALGVSAIALAGVTGCQPDGEAATKPADGSTSSASSTAGEGEGEGAKIVATAPNPSAGGESGEAGASNAYSGVDPASWLGLRLTHLSGFLLVAEKSFQADQVDEASILIEQGLLEVYDTHAAEISGQAKDLQPSYKAVISAIDGKKPKGEVERAFAQAFKTTREAQSKAGANQAEVVKGMLNIAAGLYSGVVHPNGNDPTEYQHAYGAALAALDASQQLSKVQGKNNEGKLAQLNQDVGALIALFPSVTLPKNPASTASVAAAASRAELSLSGIN</sequence>
<dbReference type="Proteomes" id="UP001161064">
    <property type="component" value="Unassembled WGS sequence"/>
</dbReference>
<reference evidence="3" key="1">
    <citation type="submission" date="2021-05" db="EMBL/GenBank/DDBJ databases">
        <authorList>
            <person name="Tanabe Y."/>
        </authorList>
    </citation>
    <scope>NUCLEOTIDE SEQUENCE</scope>
    <source>
        <strain evidence="3">BOTRYCO-1</strain>
    </source>
</reference>
<evidence type="ECO:0000256" key="1">
    <source>
        <dbReference type="SAM" id="MobiDB-lite"/>
    </source>
</evidence>
<dbReference type="RefSeq" id="WP_284359055.1">
    <property type="nucleotide sequence ID" value="NZ_BPFZ01000003.1"/>
</dbReference>
<evidence type="ECO:0000313" key="3">
    <source>
        <dbReference type="EMBL" id="GIU66502.1"/>
    </source>
</evidence>